<evidence type="ECO:0000256" key="3">
    <source>
        <dbReference type="ARBA" id="ARBA00023015"/>
    </source>
</evidence>
<dbReference type="GO" id="GO:0003677">
    <property type="term" value="F:DNA binding"/>
    <property type="evidence" value="ECO:0007669"/>
    <property type="project" value="UniProtKB-KW"/>
</dbReference>
<reference evidence="9 10" key="1">
    <citation type="journal article" date="2019" name="Environ. Microbiol.">
        <title>At the nexus of three kingdoms: the genome of the mycorrhizal fungus Gigaspora margarita provides insights into plant, endobacterial and fungal interactions.</title>
        <authorList>
            <person name="Venice F."/>
            <person name="Ghignone S."/>
            <person name="Salvioli di Fossalunga A."/>
            <person name="Amselem J."/>
            <person name="Novero M."/>
            <person name="Xianan X."/>
            <person name="Sedzielewska Toro K."/>
            <person name="Morin E."/>
            <person name="Lipzen A."/>
            <person name="Grigoriev I.V."/>
            <person name="Henrissat B."/>
            <person name="Martin F.M."/>
            <person name="Bonfante P."/>
        </authorList>
    </citation>
    <scope>NUCLEOTIDE SEQUENCE [LARGE SCALE GENOMIC DNA]</scope>
    <source>
        <strain evidence="9 10">BEG34</strain>
    </source>
</reference>
<dbReference type="OrthoDB" id="2505440at2759"/>
<dbReference type="GO" id="GO:0060261">
    <property type="term" value="P:positive regulation of transcription initiation by RNA polymerase II"/>
    <property type="evidence" value="ECO:0007669"/>
    <property type="project" value="InterPro"/>
</dbReference>
<feature type="domain" description="Transcriptional coactivator p15 (PC4) C-terminal" evidence="8">
    <location>
        <begin position="89"/>
        <end position="141"/>
    </location>
</feature>
<keyword evidence="4" id="KW-0238">DNA-binding</keyword>
<sequence length="154" mass="18154">MTKRKSNVRVSDEEESDYKAKAQDDFEDDEFESEEEPKPKKASKSKKAKTKKQIESEDSEDSPAPKNSKGQNKNKKDDRGVTDEGDTYFQLSDKRRVTIREFKNMVLIDFREYYKSKDDGEYHPTKKGISLQIDQWNKLKELIDDIDEEIKKFE</sequence>
<gene>
    <name evidence="9" type="ORF">F8M41_020903</name>
</gene>
<evidence type="ECO:0000256" key="5">
    <source>
        <dbReference type="ARBA" id="ARBA00023163"/>
    </source>
</evidence>
<evidence type="ECO:0000313" key="10">
    <source>
        <dbReference type="Proteomes" id="UP000439903"/>
    </source>
</evidence>
<dbReference type="Gene3D" id="2.30.31.10">
    <property type="entry name" value="Transcriptional Coactivator Pc4, Chain A"/>
    <property type="match status" value="1"/>
</dbReference>
<dbReference type="InterPro" id="IPR045125">
    <property type="entry name" value="Sub1/Tcp4-like"/>
</dbReference>
<dbReference type="GO" id="GO:0003713">
    <property type="term" value="F:transcription coactivator activity"/>
    <property type="evidence" value="ECO:0007669"/>
    <property type="project" value="InterPro"/>
</dbReference>
<organism evidence="9 10">
    <name type="scientific">Gigaspora margarita</name>
    <dbReference type="NCBI Taxonomy" id="4874"/>
    <lineage>
        <taxon>Eukaryota</taxon>
        <taxon>Fungi</taxon>
        <taxon>Fungi incertae sedis</taxon>
        <taxon>Mucoromycota</taxon>
        <taxon>Glomeromycotina</taxon>
        <taxon>Glomeromycetes</taxon>
        <taxon>Diversisporales</taxon>
        <taxon>Gigasporaceae</taxon>
        <taxon>Gigaspora</taxon>
    </lineage>
</organism>
<accession>A0A8H4AHM5</accession>
<evidence type="ECO:0000313" key="9">
    <source>
        <dbReference type="EMBL" id="KAF0496872.1"/>
    </source>
</evidence>
<feature type="compositionally biased region" description="Basic residues" evidence="7">
    <location>
        <begin position="40"/>
        <end position="51"/>
    </location>
</feature>
<dbReference type="Proteomes" id="UP000439903">
    <property type="component" value="Unassembled WGS sequence"/>
</dbReference>
<keyword evidence="6" id="KW-0539">Nucleus</keyword>
<keyword evidence="3" id="KW-0805">Transcription regulation</keyword>
<proteinExistence type="inferred from homology"/>
<dbReference type="SUPFAM" id="SSF54447">
    <property type="entry name" value="ssDNA-binding transcriptional regulator domain"/>
    <property type="match status" value="1"/>
</dbReference>
<evidence type="ECO:0000256" key="2">
    <source>
        <dbReference type="ARBA" id="ARBA00009001"/>
    </source>
</evidence>
<keyword evidence="10" id="KW-1185">Reference proteome</keyword>
<evidence type="ECO:0000256" key="7">
    <source>
        <dbReference type="SAM" id="MobiDB-lite"/>
    </source>
</evidence>
<dbReference type="InterPro" id="IPR009044">
    <property type="entry name" value="ssDNA-bd_transcriptional_reg"/>
</dbReference>
<evidence type="ECO:0000256" key="4">
    <source>
        <dbReference type="ARBA" id="ARBA00023125"/>
    </source>
</evidence>
<feature type="compositionally biased region" description="Acidic residues" evidence="7">
    <location>
        <begin position="25"/>
        <end position="35"/>
    </location>
</feature>
<evidence type="ECO:0000256" key="1">
    <source>
        <dbReference type="ARBA" id="ARBA00004123"/>
    </source>
</evidence>
<comment type="similarity">
    <text evidence="2">Belongs to the transcriptional coactivator PC4 family.</text>
</comment>
<keyword evidence="5" id="KW-0804">Transcription</keyword>
<dbReference type="AlphaFoldDB" id="A0A8H4AHM5"/>
<feature type="region of interest" description="Disordered" evidence="7">
    <location>
        <begin position="1"/>
        <end position="88"/>
    </location>
</feature>
<dbReference type="GO" id="GO:0005634">
    <property type="term" value="C:nucleus"/>
    <property type="evidence" value="ECO:0007669"/>
    <property type="project" value="UniProtKB-SubCell"/>
</dbReference>
<comment type="subcellular location">
    <subcellularLocation>
        <location evidence="1">Nucleus</location>
    </subcellularLocation>
</comment>
<evidence type="ECO:0000259" key="8">
    <source>
        <dbReference type="Pfam" id="PF02229"/>
    </source>
</evidence>
<name>A0A8H4AHM5_GIGMA</name>
<evidence type="ECO:0000256" key="6">
    <source>
        <dbReference type="ARBA" id="ARBA00023242"/>
    </source>
</evidence>
<dbReference type="InterPro" id="IPR003173">
    <property type="entry name" value="PC4_C"/>
</dbReference>
<dbReference type="PANTHER" id="PTHR13215">
    <property type="entry name" value="RNA POLYMERASE II TRANSCRIPTIONAL COACTIVATOR"/>
    <property type="match status" value="1"/>
</dbReference>
<protein>
    <submittedName>
        <fullName evidence="9">Activated RNA polymerase II transcriptional coactivator p15-like</fullName>
    </submittedName>
</protein>
<dbReference type="Pfam" id="PF02229">
    <property type="entry name" value="PC4"/>
    <property type="match status" value="1"/>
</dbReference>
<dbReference type="EMBL" id="WTPW01000593">
    <property type="protein sequence ID" value="KAF0496872.1"/>
    <property type="molecule type" value="Genomic_DNA"/>
</dbReference>
<comment type="caution">
    <text evidence="9">The sequence shown here is derived from an EMBL/GenBank/DDBJ whole genome shotgun (WGS) entry which is preliminary data.</text>
</comment>